<evidence type="ECO:0000256" key="6">
    <source>
        <dbReference type="ARBA" id="ARBA00022755"/>
    </source>
</evidence>
<keyword evidence="17" id="KW-1185">Reference proteome</keyword>
<dbReference type="GO" id="GO:0016829">
    <property type="term" value="F:lyase activity"/>
    <property type="evidence" value="ECO:0007669"/>
    <property type="project" value="UniProtKB-KW"/>
</dbReference>
<evidence type="ECO:0000256" key="8">
    <source>
        <dbReference type="ARBA" id="ARBA00024477"/>
    </source>
</evidence>
<proteinExistence type="inferred from homology"/>
<comment type="similarity">
    <text evidence="3 13">Belongs to the lyase 1 family. Adenylosuccinate lyase subfamily.</text>
</comment>
<dbReference type="InterPro" id="IPR047136">
    <property type="entry name" value="PurB_bact"/>
</dbReference>
<dbReference type="InterPro" id="IPR020557">
    <property type="entry name" value="Fumarate_lyase_CS"/>
</dbReference>
<evidence type="ECO:0000256" key="11">
    <source>
        <dbReference type="ARBA" id="ARBA00049115"/>
    </source>
</evidence>
<dbReference type="EC" id="4.3.2.2" evidence="4 12"/>
<keyword evidence="6 13" id="KW-0658">Purine biosynthesis</keyword>
<evidence type="ECO:0000256" key="9">
    <source>
        <dbReference type="ARBA" id="ARBA00025012"/>
    </source>
</evidence>
<comment type="catalytic activity">
    <reaction evidence="11">
        <text>N(6)-(1,2-dicarboxyethyl)-AMP = fumarate + AMP</text>
        <dbReference type="Rhea" id="RHEA:16853"/>
        <dbReference type="ChEBI" id="CHEBI:29806"/>
        <dbReference type="ChEBI" id="CHEBI:57567"/>
        <dbReference type="ChEBI" id="CHEBI:456215"/>
        <dbReference type="EC" id="4.3.2.2"/>
    </reaction>
    <physiologicalReaction direction="left-to-right" evidence="11">
        <dbReference type="Rhea" id="RHEA:16854"/>
    </physiologicalReaction>
</comment>
<feature type="domain" description="Fumarate lyase N-terminal" evidence="14">
    <location>
        <begin position="48"/>
        <end position="323"/>
    </location>
</feature>
<evidence type="ECO:0000313" key="17">
    <source>
        <dbReference type="Proteomes" id="UP001595685"/>
    </source>
</evidence>
<evidence type="ECO:0000259" key="14">
    <source>
        <dbReference type="Pfam" id="PF00206"/>
    </source>
</evidence>
<evidence type="ECO:0000256" key="7">
    <source>
        <dbReference type="ARBA" id="ARBA00023239"/>
    </source>
</evidence>
<gene>
    <name evidence="16" type="primary">purB</name>
    <name evidence="16" type="ORF">ACFOLH_11885</name>
</gene>
<dbReference type="PANTHER" id="PTHR43411">
    <property type="entry name" value="ADENYLOSUCCINATE LYASE"/>
    <property type="match status" value="1"/>
</dbReference>
<comment type="pathway">
    <text evidence="1 13">Purine metabolism; IMP biosynthesis via de novo pathway; 5-amino-1-(5-phospho-D-ribosyl)imidazole-4-carboxamide from 5-amino-1-(5-phospho-D-ribosyl)imidazole-4-carboxylate: step 2/2.</text>
</comment>
<comment type="caution">
    <text evidence="16">The sequence shown here is derived from an EMBL/GenBank/DDBJ whole genome shotgun (WGS) entry which is preliminary data.</text>
</comment>
<dbReference type="Pfam" id="PF08328">
    <property type="entry name" value="ASL_C"/>
    <property type="match status" value="1"/>
</dbReference>
<evidence type="ECO:0000256" key="12">
    <source>
        <dbReference type="NCBIfam" id="TIGR00928"/>
    </source>
</evidence>
<evidence type="ECO:0000256" key="10">
    <source>
        <dbReference type="ARBA" id="ARBA00030717"/>
    </source>
</evidence>
<dbReference type="EMBL" id="JBHRWW010000007">
    <property type="protein sequence ID" value="MFC3689043.1"/>
    <property type="molecule type" value="Genomic_DNA"/>
</dbReference>
<dbReference type="Gene3D" id="1.10.40.30">
    <property type="entry name" value="Fumarase/aspartase (C-terminal domain)"/>
    <property type="match status" value="1"/>
</dbReference>
<sequence>MNDQPPVSRTAARIAADLGEATLSPLDGRYRPAVEGLAEHLSEPALNRERLRIEVAWLLHLSQQQVLPGLRRLTDEEVQRLHGVAADFDAGTVLRLRELERTTVHDVKAVEYLLKERLAGTSLEDVSEFVHFACTSEDINNLAYARLVQRAVREVWLPAATALAEQVATMARAYRSVPMLARTHGQPATPTTVGKELAVLAHRLQRQLHRVHGAEFLGKLNGATGTYAAHHAAAPDVDWQAVSRGFVEGMGLTWNPLTTQIESHDWQAELYADVSRYNRVLHNLCTDAWTYISQGYFTQLTQAGSIGSSTMPHKVNPIRFENAEANLELSDALLEVLQRTLVTSRLQRDLTDSTMQRNIGVALGHSLLAVDNVARGLGSLDVDSSVLDADLEGSWEVLGEAVQTVMRLHGLDNPYERLKELTRGKRVDGPAMAEFVRGLGLPEEATARLLELTPQTYTGIADELVDHLSPSWSPHDGA</sequence>
<dbReference type="InterPro" id="IPR024083">
    <property type="entry name" value="Fumarase/histidase_N"/>
</dbReference>
<dbReference type="PROSITE" id="PS00163">
    <property type="entry name" value="FUMARATE_LYASES"/>
    <property type="match status" value="1"/>
</dbReference>
<dbReference type="PANTHER" id="PTHR43411:SF1">
    <property type="entry name" value="ADENYLOSUCCINATE LYASE"/>
    <property type="match status" value="1"/>
</dbReference>
<dbReference type="NCBIfam" id="NF006764">
    <property type="entry name" value="PRK09285.1"/>
    <property type="match status" value="1"/>
</dbReference>
<evidence type="ECO:0000256" key="4">
    <source>
        <dbReference type="ARBA" id="ARBA00012339"/>
    </source>
</evidence>
<protein>
    <recommendedName>
        <fullName evidence="5 12">Adenylosuccinate lyase</fullName>
        <shortName evidence="13">ASL</shortName>
        <ecNumber evidence="4 12">4.3.2.2</ecNumber>
    </recommendedName>
    <alternativeName>
        <fullName evidence="10 13">Adenylosuccinase</fullName>
    </alternativeName>
</protein>
<organism evidence="16 17">
    <name type="scientific">Aquipuribacter hungaricus</name>
    <dbReference type="NCBI Taxonomy" id="545624"/>
    <lineage>
        <taxon>Bacteria</taxon>
        <taxon>Bacillati</taxon>
        <taxon>Actinomycetota</taxon>
        <taxon>Actinomycetes</taxon>
        <taxon>Micrococcales</taxon>
        <taxon>Intrasporangiaceae</taxon>
        <taxon>Aquipuribacter</taxon>
    </lineage>
</organism>
<reference evidence="17" key="1">
    <citation type="journal article" date="2019" name="Int. J. Syst. Evol. Microbiol.">
        <title>The Global Catalogue of Microorganisms (GCM) 10K type strain sequencing project: providing services to taxonomists for standard genome sequencing and annotation.</title>
        <authorList>
            <consortium name="The Broad Institute Genomics Platform"/>
            <consortium name="The Broad Institute Genome Sequencing Center for Infectious Disease"/>
            <person name="Wu L."/>
            <person name="Ma J."/>
        </authorList>
    </citation>
    <scope>NUCLEOTIDE SEQUENCE [LARGE SCALE GENOMIC DNA]</scope>
    <source>
        <strain evidence="17">NCAIM B.02333</strain>
    </source>
</reference>
<evidence type="ECO:0000313" key="16">
    <source>
        <dbReference type="EMBL" id="MFC3689043.1"/>
    </source>
</evidence>
<name>A0ABV7WGQ4_9MICO</name>
<evidence type="ECO:0000256" key="1">
    <source>
        <dbReference type="ARBA" id="ARBA00004706"/>
    </source>
</evidence>
<dbReference type="RefSeq" id="WP_376983981.1">
    <property type="nucleotide sequence ID" value="NZ_JBBEOI010000162.1"/>
</dbReference>
<evidence type="ECO:0000256" key="2">
    <source>
        <dbReference type="ARBA" id="ARBA00004734"/>
    </source>
</evidence>
<evidence type="ECO:0000256" key="13">
    <source>
        <dbReference type="RuleBase" id="RU361172"/>
    </source>
</evidence>
<dbReference type="InterPro" id="IPR000362">
    <property type="entry name" value="Fumarate_lyase_fam"/>
</dbReference>
<dbReference type="Pfam" id="PF00206">
    <property type="entry name" value="Lyase_1"/>
    <property type="match status" value="1"/>
</dbReference>
<dbReference type="Proteomes" id="UP001595685">
    <property type="component" value="Unassembled WGS sequence"/>
</dbReference>
<accession>A0ABV7WGQ4</accession>
<comment type="function">
    <text evidence="9">Catalyzes two reactions in de novo purine nucleotide biosynthesis. Catalyzes the breakdown of 5-aminoimidazole- (N-succinylocarboxamide) ribotide (SAICAR or 2-[5-amino-1-(5-phospho-beta-D-ribosyl)imidazole-4-carboxamido]succinate) to 5-aminoimidazole-4-carboxamide ribotide (AICAR or 5-amino-1-(5-phospho-beta-D-ribosyl)imidazole-4-carboxamide) and fumarate, and of adenylosuccinate (ADS or N(6)-(1,2-dicarboxyethyl)-AMP) to adenosine monophosphate (AMP) and fumarate.</text>
</comment>
<dbReference type="InterPro" id="IPR013539">
    <property type="entry name" value="PurB_C"/>
</dbReference>
<feature type="domain" description="Adenylosuccinate lyase PurB C-terminal" evidence="15">
    <location>
        <begin position="344"/>
        <end position="458"/>
    </location>
</feature>
<dbReference type="InterPro" id="IPR004769">
    <property type="entry name" value="Pur_lyase"/>
</dbReference>
<dbReference type="InterPro" id="IPR022761">
    <property type="entry name" value="Fumarate_lyase_N"/>
</dbReference>
<dbReference type="InterPro" id="IPR008948">
    <property type="entry name" value="L-Aspartase-like"/>
</dbReference>
<dbReference type="NCBIfam" id="TIGR00928">
    <property type="entry name" value="purB"/>
    <property type="match status" value="1"/>
</dbReference>
<evidence type="ECO:0000256" key="5">
    <source>
        <dbReference type="ARBA" id="ARBA00017058"/>
    </source>
</evidence>
<dbReference type="Gene3D" id="1.20.200.10">
    <property type="entry name" value="Fumarase/aspartase (Central domain)"/>
    <property type="match status" value="1"/>
</dbReference>
<evidence type="ECO:0000256" key="3">
    <source>
        <dbReference type="ARBA" id="ARBA00008273"/>
    </source>
</evidence>
<comment type="catalytic activity">
    <reaction evidence="8">
        <text>(2S)-2-[5-amino-1-(5-phospho-beta-D-ribosyl)imidazole-4-carboxamido]succinate = 5-amino-1-(5-phospho-beta-D-ribosyl)imidazole-4-carboxamide + fumarate</text>
        <dbReference type="Rhea" id="RHEA:23920"/>
        <dbReference type="ChEBI" id="CHEBI:29806"/>
        <dbReference type="ChEBI" id="CHEBI:58443"/>
        <dbReference type="ChEBI" id="CHEBI:58475"/>
        <dbReference type="EC" id="4.3.2.2"/>
    </reaction>
    <physiologicalReaction direction="left-to-right" evidence="8">
        <dbReference type="Rhea" id="RHEA:23921"/>
    </physiologicalReaction>
</comment>
<evidence type="ECO:0000259" key="15">
    <source>
        <dbReference type="Pfam" id="PF08328"/>
    </source>
</evidence>
<dbReference type="PRINTS" id="PR00149">
    <property type="entry name" value="FUMRATELYASE"/>
</dbReference>
<dbReference type="SUPFAM" id="SSF48557">
    <property type="entry name" value="L-aspartase-like"/>
    <property type="match status" value="1"/>
</dbReference>
<keyword evidence="7 13" id="KW-0456">Lyase</keyword>
<comment type="pathway">
    <text evidence="2 13">Purine metabolism; AMP biosynthesis via de novo pathway; AMP from IMP: step 2/2.</text>
</comment>
<dbReference type="Gene3D" id="1.10.275.10">
    <property type="entry name" value="Fumarase/aspartase (N-terminal domain)"/>
    <property type="match status" value="1"/>
</dbReference>